<keyword evidence="1" id="KW-1133">Transmembrane helix</keyword>
<keyword evidence="1" id="KW-0812">Transmembrane</keyword>
<reference evidence="2" key="1">
    <citation type="submission" date="2023-06" db="EMBL/GenBank/DDBJ databases">
        <title>Comparative genomics of Bacillaceae isolates and their secondary metabolite potential.</title>
        <authorList>
            <person name="Song L."/>
            <person name="Nielsen L.J."/>
            <person name="Mohite O."/>
            <person name="Xu X."/>
            <person name="Weber T."/>
            <person name="Kovacs A.T."/>
        </authorList>
    </citation>
    <scope>NUCLEOTIDE SEQUENCE</scope>
    <source>
        <strain evidence="2">D8_B_37</strain>
    </source>
</reference>
<feature type="transmembrane region" description="Helical" evidence="1">
    <location>
        <begin position="6"/>
        <end position="23"/>
    </location>
</feature>
<keyword evidence="1" id="KW-0472">Membrane</keyword>
<evidence type="ECO:0000313" key="3">
    <source>
        <dbReference type="Proteomes" id="UP001234602"/>
    </source>
</evidence>
<evidence type="ECO:0000256" key="1">
    <source>
        <dbReference type="SAM" id="Phobius"/>
    </source>
</evidence>
<dbReference type="Proteomes" id="UP001234602">
    <property type="component" value="Unassembled WGS sequence"/>
</dbReference>
<proteinExistence type="predicted"/>
<accession>A0AAW7IC97</accession>
<gene>
    <name evidence="2" type="ORF">QUF89_05055</name>
</gene>
<protein>
    <submittedName>
        <fullName evidence="2">Uncharacterized protein</fullName>
    </submittedName>
</protein>
<evidence type="ECO:0000313" key="2">
    <source>
        <dbReference type="EMBL" id="MDM5451597.1"/>
    </source>
</evidence>
<feature type="transmembrane region" description="Helical" evidence="1">
    <location>
        <begin position="30"/>
        <end position="47"/>
    </location>
</feature>
<comment type="caution">
    <text evidence="2">The sequence shown here is derived from an EMBL/GenBank/DDBJ whole genome shotgun (WGS) entry which is preliminary data.</text>
</comment>
<name>A0AAW7IC97_9BACI</name>
<dbReference type="AlphaFoldDB" id="A0AAW7IC97"/>
<dbReference type="EMBL" id="JAUCEY010000008">
    <property type="protein sequence ID" value="MDM5451597.1"/>
    <property type="molecule type" value="Genomic_DNA"/>
</dbReference>
<organism evidence="2 3">
    <name type="scientific">Peribacillus simplex</name>
    <dbReference type="NCBI Taxonomy" id="1478"/>
    <lineage>
        <taxon>Bacteria</taxon>
        <taxon>Bacillati</taxon>
        <taxon>Bacillota</taxon>
        <taxon>Bacilli</taxon>
        <taxon>Bacillales</taxon>
        <taxon>Bacillaceae</taxon>
        <taxon>Peribacillus</taxon>
    </lineage>
</organism>
<dbReference type="RefSeq" id="WP_289319432.1">
    <property type="nucleotide sequence ID" value="NZ_JAUCEY010000008.1"/>
</dbReference>
<sequence length="48" mass="5717">MKNAYLLSYFPIISISLSFAIYGKMQMLMLFRNLLIVLLLNFLWFLPD</sequence>